<dbReference type="RefSeq" id="XP_011214460.2">
    <property type="nucleotide sequence ID" value="XM_011216158.3"/>
</dbReference>
<feature type="compositionally biased region" description="Basic residues" evidence="1">
    <location>
        <begin position="523"/>
        <end position="542"/>
    </location>
</feature>
<dbReference type="Pfam" id="PF00004">
    <property type="entry name" value="AAA"/>
    <property type="match status" value="1"/>
</dbReference>
<dbReference type="CDD" id="cd23767">
    <property type="entry name" value="IQCD"/>
    <property type="match status" value="1"/>
</dbReference>
<dbReference type="InterPro" id="IPR052267">
    <property type="entry name" value="N-DRC_Component"/>
</dbReference>
<dbReference type="PANTHER" id="PTHR14690:SF9">
    <property type="entry name" value="GH08353P"/>
    <property type="match status" value="1"/>
</dbReference>
<evidence type="ECO:0000256" key="1">
    <source>
        <dbReference type="SAM" id="MobiDB-lite"/>
    </source>
</evidence>
<accession>A0A034WC55</accession>
<dbReference type="GO" id="GO:0005524">
    <property type="term" value="F:ATP binding"/>
    <property type="evidence" value="ECO:0007669"/>
    <property type="project" value="InterPro"/>
</dbReference>
<dbReference type="AlphaFoldDB" id="A0A034WC55"/>
<evidence type="ECO:0000313" key="3">
    <source>
        <dbReference type="EMBL" id="JAC51383.1"/>
    </source>
</evidence>
<dbReference type="KEGG" id="bdr:105233974"/>
<dbReference type="Gene3D" id="3.40.50.300">
    <property type="entry name" value="P-loop containing nucleotide triphosphate hydrolases"/>
    <property type="match status" value="1"/>
</dbReference>
<dbReference type="OrthoDB" id="6616786at2759"/>
<evidence type="ECO:0000259" key="2">
    <source>
        <dbReference type="Pfam" id="PF00004"/>
    </source>
</evidence>
<feature type="domain" description="ATPase AAA-type core" evidence="2">
    <location>
        <begin position="624"/>
        <end position="754"/>
    </location>
</feature>
<dbReference type="InterPro" id="IPR003959">
    <property type="entry name" value="ATPase_AAA_core"/>
</dbReference>
<reference evidence="3" key="1">
    <citation type="journal article" date="2014" name="BMC Genomics">
        <title>Characterizing the developmental transcriptome of the oriental fruit fly, Bactrocera dorsalis (Diptera: Tephritidae) through comparative genomic analysis with Drosophila melanogaster utilizing modENCODE datasets.</title>
        <authorList>
            <person name="Geib S.M."/>
            <person name="Calla B."/>
            <person name="Hall B."/>
            <person name="Hou S."/>
            <person name="Manoukis N.C."/>
        </authorList>
    </citation>
    <scope>NUCLEOTIDE SEQUENCE</scope>
    <source>
        <strain evidence="3">Punador</strain>
    </source>
</reference>
<sequence>MSFDFNYKFWVGTKKDIEDIIKRQNILKRKEPISNPLITYRIFSELYVLYVELVNKLSYVYNYTFQVQKRKVVRPLVEAAVRRLMELKTELKNLELSEYVYTDKALIARKLNPYDLVIWRSPQFLYRRPPELQNILYENRIFMNEEEKTSADKKDKLILSEAVKLIQAHERARSARVYKSAIKYDKRNLKVFQRRKVHYSFTYKPDQPMSIPVKRTMFNADFVKPNEHCKYLVGADKIERKSKDEIDEDELNRIRNEAALKIQLAWRAHKSKKILKKRHIFKQTLYGMRTKRRLIKPNQYMDSVMETYRNEKLKLKLDEDFIRLMTDERTRLLQERSPWIMEDISDHIRAWFKEFYDKVGDFHPYPDALKSGTVLVLIDETFSPEEFKEKLNEMNLSKEEKKKRAEKAKQQRKKEKDKIRKEKIKEAKRRKKMKEHGIFDIAYDMKTNKNILNIEKTIKQYSIDWRMIDEYLNKNHEAIKDWVTEGELAIIHRELRALVDEYMRLEYEILRKALCMDLNKKYKPQRHKKGKSKKKKKKKKKVKDMTADRTLESLYEELKAEGIIEKCEKKTFESFISDFNFVADDTRDEDHLTTLGPAKGDIKMVVQECMLGLGEFTVDKPKSLCIAGPLNNGKKLLSQIIAFEIDAVFMNLSPEKTQAYSNEDLNYLMHVVMKVAKAFQPAIIFIQDVHRVYWKRIPKDQEYLNPRLLQKVISTKILKAIKKEDKIMLLGTTDAPWSAKPKMRRVFQKSLLIPRCDYGTSFLLWLEVLANYAGDDSVDDYVYSALAKVFKNYNSGDVTDNIADTLDVRRRMKLKSKPLSPFEFLTHFIGGNPPIFPPEEKLMEKFQKWYQKANKLSIARRKFFKKKEEKNKKKK</sequence>
<dbReference type="GO" id="GO:0016887">
    <property type="term" value="F:ATP hydrolysis activity"/>
    <property type="evidence" value="ECO:0007669"/>
    <property type="project" value="InterPro"/>
</dbReference>
<dbReference type="SUPFAM" id="SSF52540">
    <property type="entry name" value="P-loop containing nucleoside triphosphate hydrolases"/>
    <property type="match status" value="1"/>
</dbReference>
<gene>
    <name evidence="3" type="primary">IQCAL</name>
</gene>
<dbReference type="Gene3D" id="1.10.8.60">
    <property type="match status" value="1"/>
</dbReference>
<dbReference type="EMBL" id="GAKP01007569">
    <property type="protein sequence ID" value="JAC51383.1"/>
    <property type="molecule type" value="Transcribed_RNA"/>
</dbReference>
<dbReference type="PANTHER" id="PTHR14690">
    <property type="entry name" value="IQ MOTIF CONTAINING WITH AAA DOMAIN 1"/>
    <property type="match status" value="1"/>
</dbReference>
<protein>
    <submittedName>
        <fullName evidence="3">Putative IQ and AAA domain-containing protein 1-like protein</fullName>
    </submittedName>
</protein>
<feature type="region of interest" description="Disordered" evidence="1">
    <location>
        <begin position="398"/>
        <end position="420"/>
    </location>
</feature>
<name>A0A034WC55_BACDO</name>
<proteinExistence type="predicted"/>
<feature type="region of interest" description="Disordered" evidence="1">
    <location>
        <begin position="523"/>
        <end position="545"/>
    </location>
</feature>
<dbReference type="PROSITE" id="PS50096">
    <property type="entry name" value="IQ"/>
    <property type="match status" value="1"/>
</dbReference>
<organism evidence="3">
    <name type="scientific">Bactrocera dorsalis</name>
    <name type="common">Oriental fruit fly</name>
    <name type="synonym">Dacus dorsalis</name>
    <dbReference type="NCBI Taxonomy" id="27457"/>
    <lineage>
        <taxon>Eukaryota</taxon>
        <taxon>Metazoa</taxon>
        <taxon>Ecdysozoa</taxon>
        <taxon>Arthropoda</taxon>
        <taxon>Hexapoda</taxon>
        <taxon>Insecta</taxon>
        <taxon>Pterygota</taxon>
        <taxon>Neoptera</taxon>
        <taxon>Endopterygota</taxon>
        <taxon>Diptera</taxon>
        <taxon>Brachycera</taxon>
        <taxon>Muscomorpha</taxon>
        <taxon>Tephritoidea</taxon>
        <taxon>Tephritidae</taxon>
        <taxon>Bactrocera</taxon>
        <taxon>Bactrocera</taxon>
    </lineage>
</organism>
<dbReference type="InterPro" id="IPR027417">
    <property type="entry name" value="P-loop_NTPase"/>
</dbReference>
<dbReference type="GeneID" id="105233974"/>